<protein>
    <submittedName>
        <fullName evidence="1">Oxidoreductase</fullName>
    </submittedName>
</protein>
<name>A0A0F3IFD6_9GAMM</name>
<dbReference type="InterPro" id="IPR008318">
    <property type="entry name" value="UCP030820"/>
</dbReference>
<accession>A0A0F3IFD6</accession>
<dbReference type="Pfam" id="PF06073">
    <property type="entry name" value="DUF934"/>
    <property type="match status" value="1"/>
</dbReference>
<reference evidence="2" key="1">
    <citation type="submission" date="2015-03" db="EMBL/GenBank/DDBJ databases">
        <title>Draft genome sequence of a novel methanotroph (Sn10-6) isolated from flooded ricefield rhizosphere in India.</title>
        <authorList>
            <person name="Pandit P.S."/>
            <person name="Pore S.D."/>
            <person name="Arora P."/>
            <person name="Kapse N.G."/>
            <person name="Dhakephalkar P.K."/>
            <person name="Rahalkar M.C."/>
        </authorList>
    </citation>
    <scope>NUCLEOTIDE SEQUENCE [LARGE SCALE GENOMIC DNA]</scope>
    <source>
        <strain evidence="2">Sn10-6</strain>
    </source>
</reference>
<dbReference type="AlphaFoldDB" id="A0A0F3IFD6"/>
<reference evidence="1 2" key="2">
    <citation type="journal article" date="2016" name="Microb. Ecol.">
        <title>Genome Characteristics of a Novel Type I Methanotroph (Sn10-6) Isolated from a Flooded Indian Rice Field.</title>
        <authorList>
            <person name="Rahalkar M.C."/>
            <person name="Pandit P.S."/>
            <person name="Dhakephalkar P.K."/>
            <person name="Pore S."/>
            <person name="Arora P."/>
            <person name="Kapse N."/>
        </authorList>
    </citation>
    <scope>NUCLEOTIDE SEQUENCE [LARGE SCALE GENOMIC DNA]</scope>
    <source>
        <strain evidence="1 2">Sn10-6</strain>
    </source>
</reference>
<comment type="caution">
    <text evidence="1">The sequence shown here is derived from an EMBL/GenBank/DDBJ whole genome shotgun (WGS) entry which is preliminary data.</text>
</comment>
<keyword evidence="2" id="KW-1185">Reference proteome</keyword>
<dbReference type="Proteomes" id="UP000033684">
    <property type="component" value="Unassembled WGS sequence"/>
</dbReference>
<dbReference type="PIRSF" id="PIRSF030820">
    <property type="entry name" value="UCP030820"/>
    <property type="match status" value="1"/>
</dbReference>
<dbReference type="EMBL" id="LAJX01000212">
    <property type="protein sequence ID" value="KJV05535.1"/>
    <property type="molecule type" value="Genomic_DNA"/>
</dbReference>
<gene>
    <name evidence="1" type="ORF">VZ94_17495</name>
</gene>
<dbReference type="OrthoDB" id="9800421at2"/>
<evidence type="ECO:0000313" key="2">
    <source>
        <dbReference type="Proteomes" id="UP000033684"/>
    </source>
</evidence>
<organism evidence="1 2">
    <name type="scientific">Methylocucumis oryzae</name>
    <dbReference type="NCBI Taxonomy" id="1632867"/>
    <lineage>
        <taxon>Bacteria</taxon>
        <taxon>Pseudomonadati</taxon>
        <taxon>Pseudomonadota</taxon>
        <taxon>Gammaproteobacteria</taxon>
        <taxon>Methylococcales</taxon>
        <taxon>Methylococcaceae</taxon>
        <taxon>Methylocucumis</taxon>
    </lineage>
</organism>
<dbReference type="RefSeq" id="WP_045780205.1">
    <property type="nucleotide sequence ID" value="NZ_LAJX01000212.1"/>
</dbReference>
<sequence length="150" mass="16754">MQLIKNQQLVDDQWLRVSDDDALATGNIIISLQRWQQDKPELVKRDGAIGVTLGPADEVASIADDLSHWQLIELHFPEFADGRLFSTAWLLRERYGFSGELRATGQFIPDQAFYLARVGVDAFQPANSAVLNDTLACLADFSVNYQVSVN</sequence>
<proteinExistence type="predicted"/>
<evidence type="ECO:0000313" key="1">
    <source>
        <dbReference type="EMBL" id="KJV05535.1"/>
    </source>
</evidence>